<dbReference type="EMBL" id="JAACXV010000320">
    <property type="protein sequence ID" value="KAF7280129.1"/>
    <property type="molecule type" value="Genomic_DNA"/>
</dbReference>
<dbReference type="CDD" id="cd19941">
    <property type="entry name" value="TIL"/>
    <property type="match status" value="2"/>
</dbReference>
<dbReference type="AlphaFoldDB" id="A0A834IHS2"/>
<sequence length="175" mass="19014">MNTACKLIALAAFVYYVSCYNYKEEDACINPGPNDPLPPGGLTWINCTKPHEFYSCGGACQTECNTLGDPCKIINIRCNDACYCCPGYARDCRGNCIPTKACPPRGLAWTNCTRPHEHYTCGSACQTECNTLGDPCPIINKRCNDLCYCCPGYARNCNGNCIPINSCSPKGSCTI</sequence>
<evidence type="ECO:0000259" key="2">
    <source>
        <dbReference type="Pfam" id="PF01826"/>
    </source>
</evidence>
<feature type="chain" id="PRO_5032532714" description="TIL domain-containing protein" evidence="1">
    <location>
        <begin position="20"/>
        <end position="175"/>
    </location>
</feature>
<protein>
    <recommendedName>
        <fullName evidence="2">TIL domain-containing protein</fullName>
    </recommendedName>
</protein>
<name>A0A834IHS2_RHYFE</name>
<feature type="domain" description="TIL" evidence="2">
    <location>
        <begin position="112"/>
        <end position="167"/>
    </location>
</feature>
<dbReference type="SUPFAM" id="SSF57567">
    <property type="entry name" value="Serine protease inhibitors"/>
    <property type="match status" value="2"/>
</dbReference>
<dbReference type="InterPro" id="IPR002919">
    <property type="entry name" value="TIL_dom"/>
</dbReference>
<evidence type="ECO:0000313" key="4">
    <source>
        <dbReference type="Proteomes" id="UP000625711"/>
    </source>
</evidence>
<dbReference type="InterPro" id="IPR036084">
    <property type="entry name" value="Ser_inhib-like_sf"/>
</dbReference>
<accession>A0A834IHS2</accession>
<proteinExistence type="predicted"/>
<evidence type="ECO:0000313" key="3">
    <source>
        <dbReference type="EMBL" id="KAF7280129.1"/>
    </source>
</evidence>
<feature type="signal peptide" evidence="1">
    <location>
        <begin position="1"/>
        <end position="19"/>
    </location>
</feature>
<dbReference type="Gene3D" id="2.10.25.10">
    <property type="entry name" value="Laminin"/>
    <property type="match status" value="2"/>
</dbReference>
<comment type="caution">
    <text evidence="3">The sequence shown here is derived from an EMBL/GenBank/DDBJ whole genome shotgun (WGS) entry which is preliminary data.</text>
</comment>
<keyword evidence="4" id="KW-1185">Reference proteome</keyword>
<dbReference type="Pfam" id="PF01826">
    <property type="entry name" value="TIL"/>
    <property type="match status" value="1"/>
</dbReference>
<keyword evidence="1" id="KW-0732">Signal</keyword>
<evidence type="ECO:0000256" key="1">
    <source>
        <dbReference type="SAM" id="SignalP"/>
    </source>
</evidence>
<reference evidence="3" key="1">
    <citation type="submission" date="2020-08" db="EMBL/GenBank/DDBJ databases">
        <title>Genome sequencing and assembly of the red palm weevil Rhynchophorus ferrugineus.</title>
        <authorList>
            <person name="Dias G.B."/>
            <person name="Bergman C.M."/>
            <person name="Manee M."/>
        </authorList>
    </citation>
    <scope>NUCLEOTIDE SEQUENCE</scope>
    <source>
        <strain evidence="3">AA-2017</strain>
        <tissue evidence="3">Whole larva</tissue>
    </source>
</reference>
<gene>
    <name evidence="3" type="ORF">GWI33_006385</name>
</gene>
<organism evidence="3 4">
    <name type="scientific">Rhynchophorus ferrugineus</name>
    <name type="common">Red palm weevil</name>
    <name type="synonym">Curculio ferrugineus</name>
    <dbReference type="NCBI Taxonomy" id="354439"/>
    <lineage>
        <taxon>Eukaryota</taxon>
        <taxon>Metazoa</taxon>
        <taxon>Ecdysozoa</taxon>
        <taxon>Arthropoda</taxon>
        <taxon>Hexapoda</taxon>
        <taxon>Insecta</taxon>
        <taxon>Pterygota</taxon>
        <taxon>Neoptera</taxon>
        <taxon>Endopterygota</taxon>
        <taxon>Coleoptera</taxon>
        <taxon>Polyphaga</taxon>
        <taxon>Cucujiformia</taxon>
        <taxon>Curculionidae</taxon>
        <taxon>Dryophthorinae</taxon>
        <taxon>Rhynchophorus</taxon>
    </lineage>
</organism>
<dbReference type="OrthoDB" id="6236007at2759"/>
<dbReference type="Proteomes" id="UP000625711">
    <property type="component" value="Unassembled WGS sequence"/>
</dbReference>